<dbReference type="HOGENOM" id="CLU_021434_2_1_1"/>
<dbReference type="GO" id="GO:0000009">
    <property type="term" value="F:alpha-1,6-mannosyltransferase activity"/>
    <property type="evidence" value="ECO:0007669"/>
    <property type="project" value="TreeGrafter"/>
</dbReference>
<evidence type="ECO:0000313" key="4">
    <source>
        <dbReference type="EMBL" id="EAW10520.1"/>
    </source>
</evidence>
<keyword evidence="3" id="KW-0808">Transferase</keyword>
<dbReference type="AlphaFoldDB" id="A1CI15"/>
<organism evidence="4 5">
    <name type="scientific">Aspergillus clavatus (strain ATCC 1007 / CBS 513.65 / DSM 816 / NCTC 3887 / NRRL 1 / QM 1276 / 107)</name>
    <dbReference type="NCBI Taxonomy" id="344612"/>
    <lineage>
        <taxon>Eukaryota</taxon>
        <taxon>Fungi</taxon>
        <taxon>Dikarya</taxon>
        <taxon>Ascomycota</taxon>
        <taxon>Pezizomycotina</taxon>
        <taxon>Eurotiomycetes</taxon>
        <taxon>Eurotiomycetidae</taxon>
        <taxon>Eurotiales</taxon>
        <taxon>Aspergillaceae</taxon>
        <taxon>Aspergillus</taxon>
        <taxon>Aspergillus subgen. Fumigati</taxon>
    </lineage>
</organism>
<evidence type="ECO:0000256" key="3">
    <source>
        <dbReference type="ARBA" id="ARBA00022679"/>
    </source>
</evidence>
<keyword evidence="5" id="KW-1185">Reference proteome</keyword>
<dbReference type="InterPro" id="IPR008630">
    <property type="entry name" value="Glyco_trans_34"/>
</dbReference>
<dbReference type="Pfam" id="PF05637">
    <property type="entry name" value="Glyco_transf_34"/>
    <property type="match status" value="1"/>
</dbReference>
<reference evidence="4 5" key="1">
    <citation type="journal article" date="2008" name="PLoS Genet.">
        <title>Genomic islands in the pathogenic filamentous fungus Aspergillus fumigatus.</title>
        <authorList>
            <person name="Fedorova N.D."/>
            <person name="Khaldi N."/>
            <person name="Joardar V.S."/>
            <person name="Maiti R."/>
            <person name="Amedeo P."/>
            <person name="Anderson M.J."/>
            <person name="Crabtree J."/>
            <person name="Silva J.C."/>
            <person name="Badger J.H."/>
            <person name="Albarraq A."/>
            <person name="Angiuoli S."/>
            <person name="Bussey H."/>
            <person name="Bowyer P."/>
            <person name="Cotty P.J."/>
            <person name="Dyer P.S."/>
            <person name="Egan A."/>
            <person name="Galens K."/>
            <person name="Fraser-Liggett C.M."/>
            <person name="Haas B.J."/>
            <person name="Inman J.M."/>
            <person name="Kent R."/>
            <person name="Lemieux S."/>
            <person name="Malavazi I."/>
            <person name="Orvis J."/>
            <person name="Roemer T."/>
            <person name="Ronning C.M."/>
            <person name="Sundaram J.P."/>
            <person name="Sutton G."/>
            <person name="Turner G."/>
            <person name="Venter J.C."/>
            <person name="White O.R."/>
            <person name="Whitty B.R."/>
            <person name="Youngman P."/>
            <person name="Wolfe K.H."/>
            <person name="Goldman G.H."/>
            <person name="Wortman J.R."/>
            <person name="Jiang B."/>
            <person name="Denning D.W."/>
            <person name="Nierman W.C."/>
        </authorList>
    </citation>
    <scope>NUCLEOTIDE SEQUENCE [LARGE SCALE GENOMIC DNA]</scope>
    <source>
        <strain evidence="5">ATCC 1007 / CBS 513.65 / DSM 816 / NCTC 3887 / NRRL 1</strain>
    </source>
</reference>
<evidence type="ECO:0000256" key="1">
    <source>
        <dbReference type="ARBA" id="ARBA00005664"/>
    </source>
</evidence>
<comment type="similarity">
    <text evidence="1">Belongs to the glycosyltransferase 34 family.</text>
</comment>
<evidence type="ECO:0000313" key="5">
    <source>
        <dbReference type="Proteomes" id="UP000006701"/>
    </source>
</evidence>
<dbReference type="eggNOG" id="KOG4748">
    <property type="taxonomic scope" value="Eukaryota"/>
</dbReference>
<dbReference type="STRING" id="344612.A1CI15"/>
<dbReference type="VEuPathDB" id="FungiDB:ACLA_049920"/>
<dbReference type="PANTHER" id="PTHR31306">
    <property type="entry name" value="ALPHA-1,6-MANNOSYLTRANSFERASE MNN11-RELATED"/>
    <property type="match status" value="1"/>
</dbReference>
<sequence length="318" mass="36114">MQFALPPRRNPHTSSYARSPRLSLQRRKQLKAAAILGLALVTIFFLLTYLSSSSAASISVSTGTSSVVIVTVLDRARFSDDYVQKIIKNREDYASRHGYINFFASVSDYDAALDNAPRSWAIVPAIRHAMASHPRAAYFFHLDPHALIMNPSKSLESHVLEKNRLQSLMLKETPVVPPDSIIKTFSHLKPDDVDLIMSTDSEDLNPGSLLLRQGEFARFFLDLWFEPLYRKYNFQKAEMHALDHIIQWHPTVLARLALVPQRIMNAYSKDSSTASVDGTYKDGDLIIRFFGCDSDPKRNCEKEMDPYYNLWAKKLKSG</sequence>
<dbReference type="OMA" id="DQDAYIM"/>
<dbReference type="GeneID" id="4703929"/>
<dbReference type="EMBL" id="DS027054">
    <property type="protein sequence ID" value="EAW10520.1"/>
    <property type="molecule type" value="Genomic_DNA"/>
</dbReference>
<dbReference type="OrthoDB" id="205108at2759"/>
<dbReference type="RefSeq" id="XP_001271946.1">
    <property type="nucleotide sequence ID" value="XM_001271945.1"/>
</dbReference>
<evidence type="ECO:0000256" key="2">
    <source>
        <dbReference type="ARBA" id="ARBA00022676"/>
    </source>
</evidence>
<proteinExistence type="inferred from homology"/>
<dbReference type="GO" id="GO:0000136">
    <property type="term" value="C:mannan polymerase complex"/>
    <property type="evidence" value="ECO:0007669"/>
    <property type="project" value="TreeGrafter"/>
</dbReference>
<protein>
    <submittedName>
        <fullName evidence="4">Alpha-1,6-mannosyltransferase subunit, putative</fullName>
    </submittedName>
</protein>
<gene>
    <name evidence="4" type="ORF">ACLA_049920</name>
</gene>
<dbReference type="GO" id="GO:0006487">
    <property type="term" value="P:protein N-linked glycosylation"/>
    <property type="evidence" value="ECO:0007669"/>
    <property type="project" value="TreeGrafter"/>
</dbReference>
<dbReference type="FunFam" id="3.90.550.10:FF:000149">
    <property type="entry name" value="Alpha-1,6-mannosyltransferase subunit"/>
    <property type="match status" value="1"/>
</dbReference>
<accession>A1CI15</accession>
<dbReference type="Proteomes" id="UP000006701">
    <property type="component" value="Unassembled WGS sequence"/>
</dbReference>
<dbReference type="InterPro" id="IPR029044">
    <property type="entry name" value="Nucleotide-diphossugar_trans"/>
</dbReference>
<dbReference type="Gene3D" id="3.90.550.10">
    <property type="entry name" value="Spore Coat Polysaccharide Biosynthesis Protein SpsA, Chain A"/>
    <property type="match status" value="1"/>
</dbReference>
<keyword evidence="2" id="KW-0328">Glycosyltransferase</keyword>
<dbReference type="PANTHER" id="PTHR31306:SF10">
    <property type="entry name" value="ALPHA-1,6-MANNOSYLTRANSFERASE MNN11-RELATED"/>
    <property type="match status" value="1"/>
</dbReference>
<name>A1CI15_ASPCL</name>
<dbReference type="KEGG" id="act:ACLA_049920"/>